<reference evidence="1" key="2">
    <citation type="journal article" date="2022" name="New Phytol.">
        <title>Evolutionary transition to the ectomycorrhizal habit in the genomes of a hyperdiverse lineage of mushroom-forming fungi.</title>
        <authorList>
            <person name="Looney B."/>
            <person name="Miyauchi S."/>
            <person name="Morin E."/>
            <person name="Drula E."/>
            <person name="Courty P.E."/>
            <person name="Kohler A."/>
            <person name="Kuo A."/>
            <person name="LaButti K."/>
            <person name="Pangilinan J."/>
            <person name="Lipzen A."/>
            <person name="Riley R."/>
            <person name="Andreopoulos W."/>
            <person name="He G."/>
            <person name="Johnson J."/>
            <person name="Nolan M."/>
            <person name="Tritt A."/>
            <person name="Barry K.W."/>
            <person name="Grigoriev I.V."/>
            <person name="Nagy L.G."/>
            <person name="Hibbett D."/>
            <person name="Henrissat B."/>
            <person name="Matheny P.B."/>
            <person name="Labbe J."/>
            <person name="Martin F.M."/>
        </authorList>
    </citation>
    <scope>NUCLEOTIDE SEQUENCE</scope>
    <source>
        <strain evidence="1">HHB10654</strain>
    </source>
</reference>
<accession>A0ACB8TEA7</accession>
<protein>
    <submittedName>
        <fullName evidence="1">Uncharacterized protein</fullName>
    </submittedName>
</protein>
<dbReference type="Proteomes" id="UP000814140">
    <property type="component" value="Unassembled WGS sequence"/>
</dbReference>
<proteinExistence type="predicted"/>
<sequence length="193" mass="21089">MLVECHPTETWSAARRSPAQSPSLIWKSNSELAIERSYLVYAKIHAYICDNPCDGTWMASMDLHTDNLEDGGEMYCPSLPRSPLFTSISAPPSTRDHLGSPVEYEVTAVRASERKASSSGTAIWLTVIVAKDGSLVCVGSAIKTIHCVSQDSVDPAPLSWSQEMTRTVGTMPEQRNGANINRVFRIDSSRTGL</sequence>
<comment type="caution">
    <text evidence="1">The sequence shown here is derived from an EMBL/GenBank/DDBJ whole genome shotgun (WGS) entry which is preliminary data.</text>
</comment>
<gene>
    <name evidence="1" type="ORF">BV25DRAFT_1424794</name>
</gene>
<name>A0ACB8TEA7_9AGAM</name>
<evidence type="ECO:0000313" key="2">
    <source>
        <dbReference type="Proteomes" id="UP000814140"/>
    </source>
</evidence>
<keyword evidence="2" id="KW-1185">Reference proteome</keyword>
<organism evidence="1 2">
    <name type="scientific">Artomyces pyxidatus</name>
    <dbReference type="NCBI Taxonomy" id="48021"/>
    <lineage>
        <taxon>Eukaryota</taxon>
        <taxon>Fungi</taxon>
        <taxon>Dikarya</taxon>
        <taxon>Basidiomycota</taxon>
        <taxon>Agaricomycotina</taxon>
        <taxon>Agaricomycetes</taxon>
        <taxon>Russulales</taxon>
        <taxon>Auriscalpiaceae</taxon>
        <taxon>Artomyces</taxon>
    </lineage>
</organism>
<dbReference type="EMBL" id="MU277192">
    <property type="protein sequence ID" value="KAI0066757.1"/>
    <property type="molecule type" value="Genomic_DNA"/>
</dbReference>
<evidence type="ECO:0000313" key="1">
    <source>
        <dbReference type="EMBL" id="KAI0066757.1"/>
    </source>
</evidence>
<reference evidence="1" key="1">
    <citation type="submission" date="2021-03" db="EMBL/GenBank/DDBJ databases">
        <authorList>
            <consortium name="DOE Joint Genome Institute"/>
            <person name="Ahrendt S."/>
            <person name="Looney B.P."/>
            <person name="Miyauchi S."/>
            <person name="Morin E."/>
            <person name="Drula E."/>
            <person name="Courty P.E."/>
            <person name="Chicoki N."/>
            <person name="Fauchery L."/>
            <person name="Kohler A."/>
            <person name="Kuo A."/>
            <person name="Labutti K."/>
            <person name="Pangilinan J."/>
            <person name="Lipzen A."/>
            <person name="Riley R."/>
            <person name="Andreopoulos W."/>
            <person name="He G."/>
            <person name="Johnson J."/>
            <person name="Barry K.W."/>
            <person name="Grigoriev I.V."/>
            <person name="Nagy L."/>
            <person name="Hibbett D."/>
            <person name="Henrissat B."/>
            <person name="Matheny P.B."/>
            <person name="Labbe J."/>
            <person name="Martin F."/>
        </authorList>
    </citation>
    <scope>NUCLEOTIDE SEQUENCE</scope>
    <source>
        <strain evidence="1">HHB10654</strain>
    </source>
</reference>